<proteinExistence type="predicted"/>
<evidence type="ECO:0000313" key="3">
    <source>
        <dbReference type="Proteomes" id="UP000275076"/>
    </source>
</evidence>
<dbReference type="Proteomes" id="UP000275076">
    <property type="component" value="Unassembled WGS sequence"/>
</dbReference>
<evidence type="ECO:0000313" key="2">
    <source>
        <dbReference type="EMBL" id="RSL34227.1"/>
    </source>
</evidence>
<sequence length="320" mass="38190">MAHLIKIEDYTSRYQHDIQRYLGQFSRLKKERWESMKREWIKANRSVAEETDEETLDDWLEGADRGFFTATLTRLKNLSGRNRDVNEETEEEKEEEFYKGKSLEEVKETFYENLFQAQLRWASASLLDESSLDPKYRYDQTLRYFLRQLPDNYMVFYYPVFSIGKTPLEMDIILLSPTSIYCVSVLNGDVNSVFESSSGRYWNEYVHKERRRRVNPVISLNRMSSVLRSLLQDTSLDMQLRRIVLSPESIIDNRSAGTKTEIVDKRNIDEWFEKRKRNPSPIKKNQLYAVDVLLQHALTNSFRRRDLFENYDVKVNEDYL</sequence>
<dbReference type="AlphaFoldDB" id="A0A428N776"/>
<accession>A0A428N776</accession>
<dbReference type="InterPro" id="IPR011528">
    <property type="entry name" value="NERD"/>
</dbReference>
<evidence type="ECO:0000259" key="1">
    <source>
        <dbReference type="Pfam" id="PF08378"/>
    </source>
</evidence>
<gene>
    <name evidence="2" type="ORF">D7Z54_06620</name>
</gene>
<organism evidence="2 3">
    <name type="scientific">Salibacterium salarium</name>
    <dbReference type="NCBI Taxonomy" id="284579"/>
    <lineage>
        <taxon>Bacteria</taxon>
        <taxon>Bacillati</taxon>
        <taxon>Bacillota</taxon>
        <taxon>Bacilli</taxon>
        <taxon>Bacillales</taxon>
        <taxon>Bacillaceae</taxon>
    </lineage>
</organism>
<comment type="caution">
    <text evidence="2">The sequence shown here is derived from an EMBL/GenBank/DDBJ whole genome shotgun (WGS) entry which is preliminary data.</text>
</comment>
<dbReference type="OrthoDB" id="2433183at2"/>
<dbReference type="RefSeq" id="WP_125555051.1">
    <property type="nucleotide sequence ID" value="NZ_RBVX01000004.1"/>
</dbReference>
<dbReference type="EMBL" id="RBVX01000004">
    <property type="protein sequence ID" value="RSL34227.1"/>
    <property type="molecule type" value="Genomic_DNA"/>
</dbReference>
<reference evidence="2 3" key="1">
    <citation type="submission" date="2018-10" db="EMBL/GenBank/DDBJ databases">
        <title>Draft genome sequence of Bacillus salarius IM0101, isolated from a hypersaline soil in Inner Mongolia, China.</title>
        <authorList>
            <person name="Yamprayoonswat W."/>
            <person name="Boonvisut S."/>
            <person name="Jumpathong W."/>
            <person name="Sittihan S."/>
            <person name="Ruangsuj P."/>
            <person name="Wanthongcharoen S."/>
            <person name="Thongpramul N."/>
            <person name="Pimmason S."/>
            <person name="Yu B."/>
            <person name="Yasawong M."/>
        </authorList>
    </citation>
    <scope>NUCLEOTIDE SEQUENCE [LARGE SCALE GENOMIC DNA]</scope>
    <source>
        <strain evidence="2 3">IM0101</strain>
    </source>
</reference>
<dbReference type="Pfam" id="PF08378">
    <property type="entry name" value="NERD"/>
    <property type="match status" value="1"/>
</dbReference>
<name>A0A428N776_9BACI</name>
<protein>
    <submittedName>
        <fullName evidence="2">NERD domain-containing protein</fullName>
    </submittedName>
</protein>
<keyword evidence="3" id="KW-1185">Reference proteome</keyword>
<feature type="domain" description="NERD" evidence="1">
    <location>
        <begin position="141"/>
        <end position="244"/>
    </location>
</feature>